<sequence length="80" mass="8746">MPRPQSMASSAAVMLSSIWVRTGRKYGHSLRTVENVVGRGWSGGEVADSVTSVVPLRLTATVRRSPPVSIRFSRCRTCEL</sequence>
<comment type="caution">
    <text evidence="1">The sequence shown here is derived from an EMBL/GenBank/DDBJ whole genome shotgun (WGS) entry which is preliminary data.</text>
</comment>
<dbReference type="Proteomes" id="UP001500416">
    <property type="component" value="Unassembled WGS sequence"/>
</dbReference>
<evidence type="ECO:0008006" key="3">
    <source>
        <dbReference type="Google" id="ProtNLM"/>
    </source>
</evidence>
<protein>
    <recommendedName>
        <fullName evidence="3">Secreted protein</fullName>
    </recommendedName>
</protein>
<reference evidence="2" key="1">
    <citation type="journal article" date="2019" name="Int. J. Syst. Evol. Microbiol.">
        <title>The Global Catalogue of Microorganisms (GCM) 10K type strain sequencing project: providing services to taxonomists for standard genome sequencing and annotation.</title>
        <authorList>
            <consortium name="The Broad Institute Genomics Platform"/>
            <consortium name="The Broad Institute Genome Sequencing Center for Infectious Disease"/>
            <person name="Wu L."/>
            <person name="Ma J."/>
        </authorList>
    </citation>
    <scope>NUCLEOTIDE SEQUENCE [LARGE SCALE GENOMIC DNA]</scope>
    <source>
        <strain evidence="2">JCM 3380</strain>
    </source>
</reference>
<evidence type="ECO:0000313" key="2">
    <source>
        <dbReference type="Proteomes" id="UP001500416"/>
    </source>
</evidence>
<proteinExistence type="predicted"/>
<gene>
    <name evidence="1" type="ORF">GCM10010492_14380</name>
</gene>
<dbReference type="EMBL" id="BAAABU010000002">
    <property type="protein sequence ID" value="GAA0217687.1"/>
    <property type="molecule type" value="Genomic_DNA"/>
</dbReference>
<organism evidence="1 2">
    <name type="scientific">Saccharothrix mutabilis subsp. mutabilis</name>
    <dbReference type="NCBI Taxonomy" id="66855"/>
    <lineage>
        <taxon>Bacteria</taxon>
        <taxon>Bacillati</taxon>
        <taxon>Actinomycetota</taxon>
        <taxon>Actinomycetes</taxon>
        <taxon>Pseudonocardiales</taxon>
        <taxon>Pseudonocardiaceae</taxon>
        <taxon>Saccharothrix</taxon>
    </lineage>
</organism>
<keyword evidence="2" id="KW-1185">Reference proteome</keyword>
<name>A0ABP3CXV8_9PSEU</name>
<accession>A0ABP3CXV8</accession>
<evidence type="ECO:0000313" key="1">
    <source>
        <dbReference type="EMBL" id="GAA0217687.1"/>
    </source>
</evidence>